<feature type="domain" description="HTH-like" evidence="1">
    <location>
        <begin position="32"/>
        <end position="83"/>
    </location>
</feature>
<organism evidence="2 3">
    <name type="scientific">Ligilactobacillus salivarius</name>
    <dbReference type="NCBI Taxonomy" id="1624"/>
    <lineage>
        <taxon>Bacteria</taxon>
        <taxon>Bacillati</taxon>
        <taxon>Bacillota</taxon>
        <taxon>Bacilli</taxon>
        <taxon>Lactobacillales</taxon>
        <taxon>Lactobacillaceae</taxon>
        <taxon>Ligilactobacillus</taxon>
    </lineage>
</organism>
<protein>
    <submittedName>
        <fullName evidence="2">IS3 family transposase</fullName>
    </submittedName>
</protein>
<feature type="non-terminal residue" evidence="2">
    <location>
        <position position="102"/>
    </location>
</feature>
<evidence type="ECO:0000313" key="2">
    <source>
        <dbReference type="EMBL" id="MSE09256.1"/>
    </source>
</evidence>
<dbReference type="InterPro" id="IPR025948">
    <property type="entry name" value="HTH-like_dom"/>
</dbReference>
<comment type="caution">
    <text evidence="2">The sequence shown here is derived from an EMBL/GenBank/DDBJ whole genome shotgun (WGS) entry which is preliminary data.</text>
</comment>
<proteinExistence type="predicted"/>
<accession>A0A7X2MH07</accession>
<gene>
    <name evidence="2" type="ORF">GKC33_11345</name>
</gene>
<dbReference type="EMBL" id="WKKX01000717">
    <property type="protein sequence ID" value="MSE09256.1"/>
    <property type="molecule type" value="Genomic_DNA"/>
</dbReference>
<reference evidence="2 3" key="1">
    <citation type="submission" date="2019-11" db="EMBL/GenBank/DDBJ databases">
        <title>Draft Genome Sequence of Plant Growth-Promoting Rhizosphere-Associated Bacteria.</title>
        <authorList>
            <person name="Vasilyev I.Y."/>
            <person name="Radchenko V."/>
            <person name="Ilnitskaya E.V."/>
        </authorList>
    </citation>
    <scope>NUCLEOTIDE SEQUENCE [LARGE SCALE GENOMIC DNA]</scope>
    <source>
        <strain evidence="2 3">VRA_01-1sq_f</strain>
    </source>
</reference>
<sequence length="102" mass="12072">MCLFKGFTFRISQVEKISRIKVRARKRENQYIMEILMDEFIASNQQAGYRSLTMILRRNHGLIVNHKRVRRLMRKLGIASIIRWKCKSCTISSEQEAAENIL</sequence>
<evidence type="ECO:0000259" key="1">
    <source>
        <dbReference type="Pfam" id="PF13276"/>
    </source>
</evidence>
<name>A0A7X2MH07_9LACO</name>
<dbReference type="AlphaFoldDB" id="A0A7X2MH07"/>
<dbReference type="Pfam" id="PF13276">
    <property type="entry name" value="HTH_21"/>
    <property type="match status" value="1"/>
</dbReference>
<evidence type="ECO:0000313" key="3">
    <source>
        <dbReference type="Proteomes" id="UP000467635"/>
    </source>
</evidence>
<dbReference type="Proteomes" id="UP000467635">
    <property type="component" value="Unassembled WGS sequence"/>
</dbReference>